<accession>A0A8D8F6Q3</accession>
<evidence type="ECO:0000313" key="2">
    <source>
        <dbReference type="EMBL" id="CAG6460421.1"/>
    </source>
</evidence>
<sequence>MVADCSRCTSTKSSPKWPKRFTLLTGRHVKLSRPVPSWRRSWPRKRRKRRKTCCGRWLNVPVKNVPEFVIRTRWLKLVPAEKAAQRRQSSASVKKSVPNVTVSEHAIVTWPAPPLTSDPNCNANASVTYPSKLHSECRPRATWPVKPSSTSVCSTLPRAWTRATAMTRRTTCTTNRGVKPERSVRTCIGPPRAPTMTRTGPTWTRSSARSASCRTRSLAVRIGRRRPLARDRCSSRRRRIRSVWTSS</sequence>
<dbReference type="AlphaFoldDB" id="A0A8D8F6Q3"/>
<dbReference type="EMBL" id="HBUE01187702">
    <property type="protein sequence ID" value="CAG6523513.1"/>
    <property type="molecule type" value="Transcribed_RNA"/>
</dbReference>
<protein>
    <submittedName>
        <fullName evidence="2">(northern house mosquito) hypothetical protein</fullName>
    </submittedName>
</protein>
<evidence type="ECO:0000256" key="1">
    <source>
        <dbReference type="SAM" id="MobiDB-lite"/>
    </source>
</evidence>
<dbReference type="EMBL" id="HBUE01040292">
    <property type="protein sequence ID" value="CAG6460421.1"/>
    <property type="molecule type" value="Transcribed_RNA"/>
</dbReference>
<name>A0A8D8F6Q3_CULPI</name>
<feature type="region of interest" description="Disordered" evidence="1">
    <location>
        <begin position="189"/>
        <end position="210"/>
    </location>
</feature>
<organism evidence="2">
    <name type="scientific">Culex pipiens</name>
    <name type="common">House mosquito</name>
    <dbReference type="NCBI Taxonomy" id="7175"/>
    <lineage>
        <taxon>Eukaryota</taxon>
        <taxon>Metazoa</taxon>
        <taxon>Ecdysozoa</taxon>
        <taxon>Arthropoda</taxon>
        <taxon>Hexapoda</taxon>
        <taxon>Insecta</taxon>
        <taxon>Pterygota</taxon>
        <taxon>Neoptera</taxon>
        <taxon>Endopterygota</taxon>
        <taxon>Diptera</taxon>
        <taxon>Nematocera</taxon>
        <taxon>Culicoidea</taxon>
        <taxon>Culicidae</taxon>
        <taxon>Culicinae</taxon>
        <taxon>Culicini</taxon>
        <taxon>Culex</taxon>
        <taxon>Culex</taxon>
    </lineage>
</organism>
<proteinExistence type="predicted"/>
<reference evidence="2" key="1">
    <citation type="submission" date="2021-05" db="EMBL/GenBank/DDBJ databases">
        <authorList>
            <person name="Alioto T."/>
            <person name="Alioto T."/>
            <person name="Gomez Garrido J."/>
        </authorList>
    </citation>
    <scope>NUCLEOTIDE SEQUENCE</scope>
</reference>
<dbReference type="EMBL" id="HBUE01293489">
    <property type="protein sequence ID" value="CAG6575185.1"/>
    <property type="molecule type" value="Transcribed_RNA"/>
</dbReference>